<dbReference type="OMA" id="NMISGRH"/>
<dbReference type="PANTHER" id="PTHR43895">
    <property type="entry name" value="CALCIUM/CALMODULIN-DEPENDENT PROTEIN KINASE KINASE-RELATED"/>
    <property type="match status" value="1"/>
</dbReference>
<keyword evidence="13" id="KW-1185">Reference proteome</keyword>
<dbReference type="InterPro" id="IPR008271">
    <property type="entry name" value="Ser/Thr_kinase_AS"/>
</dbReference>
<dbReference type="InterPro" id="IPR000719">
    <property type="entry name" value="Prot_kinase_dom"/>
</dbReference>
<gene>
    <name evidence="12" type="ORF">ARMOST_12962</name>
</gene>
<evidence type="ECO:0000256" key="1">
    <source>
        <dbReference type="ARBA" id="ARBA00012513"/>
    </source>
</evidence>
<comment type="catalytic activity">
    <reaction evidence="8">
        <text>L-seryl-[protein] + ATP = O-phospho-L-seryl-[protein] + ADP + H(+)</text>
        <dbReference type="Rhea" id="RHEA:17989"/>
        <dbReference type="Rhea" id="RHEA-COMP:9863"/>
        <dbReference type="Rhea" id="RHEA-COMP:11604"/>
        <dbReference type="ChEBI" id="CHEBI:15378"/>
        <dbReference type="ChEBI" id="CHEBI:29999"/>
        <dbReference type="ChEBI" id="CHEBI:30616"/>
        <dbReference type="ChEBI" id="CHEBI:83421"/>
        <dbReference type="ChEBI" id="CHEBI:456216"/>
        <dbReference type="EC" id="2.7.11.1"/>
    </reaction>
</comment>
<evidence type="ECO:0000256" key="5">
    <source>
        <dbReference type="ARBA" id="ARBA00022777"/>
    </source>
</evidence>
<evidence type="ECO:0000256" key="9">
    <source>
        <dbReference type="PROSITE-ProRule" id="PRU10141"/>
    </source>
</evidence>
<dbReference type="PROSITE" id="PS50011">
    <property type="entry name" value="PROTEIN_KINASE_DOM"/>
    <property type="match status" value="1"/>
</dbReference>
<comment type="catalytic activity">
    <reaction evidence="7">
        <text>L-threonyl-[protein] + ATP = O-phospho-L-threonyl-[protein] + ADP + H(+)</text>
        <dbReference type="Rhea" id="RHEA:46608"/>
        <dbReference type="Rhea" id="RHEA-COMP:11060"/>
        <dbReference type="Rhea" id="RHEA-COMP:11605"/>
        <dbReference type="ChEBI" id="CHEBI:15378"/>
        <dbReference type="ChEBI" id="CHEBI:30013"/>
        <dbReference type="ChEBI" id="CHEBI:30616"/>
        <dbReference type="ChEBI" id="CHEBI:61977"/>
        <dbReference type="ChEBI" id="CHEBI:456216"/>
        <dbReference type="EC" id="2.7.11.1"/>
    </reaction>
</comment>
<keyword evidence="6 9" id="KW-0067">ATP-binding</keyword>
<dbReference type="SMART" id="SM00220">
    <property type="entry name" value="S_TKc"/>
    <property type="match status" value="1"/>
</dbReference>
<dbReference type="GO" id="GO:0005524">
    <property type="term" value="F:ATP binding"/>
    <property type="evidence" value="ECO:0007669"/>
    <property type="project" value="UniProtKB-UniRule"/>
</dbReference>
<evidence type="ECO:0000256" key="4">
    <source>
        <dbReference type="ARBA" id="ARBA00022741"/>
    </source>
</evidence>
<dbReference type="PROSITE" id="PS00107">
    <property type="entry name" value="PROTEIN_KINASE_ATP"/>
    <property type="match status" value="1"/>
</dbReference>
<dbReference type="PANTHER" id="PTHR43895:SF32">
    <property type="entry name" value="SERINE_THREONINE-PROTEIN KINASE CHK1"/>
    <property type="match status" value="1"/>
</dbReference>
<evidence type="ECO:0000256" key="7">
    <source>
        <dbReference type="ARBA" id="ARBA00047899"/>
    </source>
</evidence>
<dbReference type="InterPro" id="IPR011009">
    <property type="entry name" value="Kinase-like_dom_sf"/>
</dbReference>
<keyword evidence="3" id="KW-0808">Transferase</keyword>
<dbReference type="AlphaFoldDB" id="A0A284RLF3"/>
<dbReference type="GO" id="GO:0004674">
    <property type="term" value="F:protein serine/threonine kinase activity"/>
    <property type="evidence" value="ECO:0007669"/>
    <property type="project" value="UniProtKB-KW"/>
</dbReference>
<organism evidence="12 13">
    <name type="scientific">Armillaria ostoyae</name>
    <name type="common">Armillaria root rot fungus</name>
    <dbReference type="NCBI Taxonomy" id="47428"/>
    <lineage>
        <taxon>Eukaryota</taxon>
        <taxon>Fungi</taxon>
        <taxon>Dikarya</taxon>
        <taxon>Basidiomycota</taxon>
        <taxon>Agaricomycotina</taxon>
        <taxon>Agaricomycetes</taxon>
        <taxon>Agaricomycetidae</taxon>
        <taxon>Agaricales</taxon>
        <taxon>Marasmiineae</taxon>
        <taxon>Physalacriaceae</taxon>
        <taxon>Armillaria</taxon>
    </lineage>
</organism>
<name>A0A284RLF3_ARMOS</name>
<sequence>MPSKHSLPDFTGHLVANGRFLLLEVLGAGSYGKVYRAVDTASLKHTEEYYAVKCMHRYKQGSRRDILQRREFSAHSKVSGHPNIITFHEVFYDRLYLYDVLDLCLGGDLYSAICESRLLHNNDAFLKSVLIKLIDALQYCHEQGVFHRDLKPENVLCSKGCTKVFLADFGLATTFEDCKHSECGSGSYRSPECIDEGRKSPTYSARRSDIWALGIVLVNMLSNRFPWKAAKTSDVLFNAFLRDSAFFQKSFPFSSGAIDILLRIFVIRPGERITLPELREAILRLDTFFLSREDLSHAPKLVRDLASWRHPDCDSLSNLQEQLDSTPPASNRPPVNLHVPDDFLSHAHQKSRPRGFRRIILGRLLGF</sequence>
<evidence type="ECO:0000259" key="11">
    <source>
        <dbReference type="PROSITE" id="PS50011"/>
    </source>
</evidence>
<dbReference type="PROSITE" id="PS00108">
    <property type="entry name" value="PROTEIN_KINASE_ST"/>
    <property type="match status" value="1"/>
</dbReference>
<evidence type="ECO:0000256" key="2">
    <source>
        <dbReference type="ARBA" id="ARBA00022527"/>
    </source>
</evidence>
<reference evidence="13" key="1">
    <citation type="journal article" date="2017" name="Nat. Ecol. Evol.">
        <title>Genome expansion and lineage-specific genetic innovations in the forest pathogenic fungi Armillaria.</title>
        <authorList>
            <person name="Sipos G."/>
            <person name="Prasanna A.N."/>
            <person name="Walter M.C."/>
            <person name="O'Connor E."/>
            <person name="Balint B."/>
            <person name="Krizsan K."/>
            <person name="Kiss B."/>
            <person name="Hess J."/>
            <person name="Varga T."/>
            <person name="Slot J."/>
            <person name="Riley R."/>
            <person name="Boka B."/>
            <person name="Rigling D."/>
            <person name="Barry K."/>
            <person name="Lee J."/>
            <person name="Mihaltcheva S."/>
            <person name="LaButti K."/>
            <person name="Lipzen A."/>
            <person name="Waldron R."/>
            <person name="Moloney N.M."/>
            <person name="Sperisen C."/>
            <person name="Kredics L."/>
            <person name="Vagvoelgyi C."/>
            <person name="Patrignani A."/>
            <person name="Fitzpatrick D."/>
            <person name="Nagy I."/>
            <person name="Doyle S."/>
            <person name="Anderson J.B."/>
            <person name="Grigoriev I.V."/>
            <person name="Gueldener U."/>
            <person name="Muensterkoetter M."/>
            <person name="Nagy L.G."/>
        </authorList>
    </citation>
    <scope>NUCLEOTIDE SEQUENCE [LARGE SCALE GENOMIC DNA]</scope>
    <source>
        <strain evidence="13">C18/9</strain>
    </source>
</reference>
<keyword evidence="5" id="KW-0418">Kinase</keyword>
<dbReference type="SUPFAM" id="SSF56112">
    <property type="entry name" value="Protein kinase-like (PK-like)"/>
    <property type="match status" value="1"/>
</dbReference>
<dbReference type="EC" id="2.7.11.1" evidence="1"/>
<evidence type="ECO:0000256" key="6">
    <source>
        <dbReference type="ARBA" id="ARBA00022840"/>
    </source>
</evidence>
<comment type="similarity">
    <text evidence="10">Belongs to the protein kinase superfamily.</text>
</comment>
<keyword evidence="2 10" id="KW-0723">Serine/threonine-protein kinase</keyword>
<dbReference type="Gene3D" id="1.10.510.10">
    <property type="entry name" value="Transferase(Phosphotransferase) domain 1"/>
    <property type="match status" value="1"/>
</dbReference>
<dbReference type="EMBL" id="FUEG01000011">
    <property type="protein sequence ID" value="SJL09582.1"/>
    <property type="molecule type" value="Genomic_DNA"/>
</dbReference>
<dbReference type="GO" id="GO:0007165">
    <property type="term" value="P:signal transduction"/>
    <property type="evidence" value="ECO:0007669"/>
    <property type="project" value="TreeGrafter"/>
</dbReference>
<feature type="domain" description="Protein kinase" evidence="11">
    <location>
        <begin position="20"/>
        <end position="289"/>
    </location>
</feature>
<evidence type="ECO:0000313" key="12">
    <source>
        <dbReference type="EMBL" id="SJL09582.1"/>
    </source>
</evidence>
<evidence type="ECO:0000256" key="10">
    <source>
        <dbReference type="RuleBase" id="RU000304"/>
    </source>
</evidence>
<dbReference type="OrthoDB" id="541276at2759"/>
<dbReference type="InterPro" id="IPR017441">
    <property type="entry name" value="Protein_kinase_ATP_BS"/>
</dbReference>
<evidence type="ECO:0000313" key="13">
    <source>
        <dbReference type="Proteomes" id="UP000219338"/>
    </source>
</evidence>
<proteinExistence type="inferred from homology"/>
<protein>
    <recommendedName>
        <fullName evidence="1">non-specific serine/threonine protein kinase</fullName>
        <ecNumber evidence="1">2.7.11.1</ecNumber>
    </recommendedName>
</protein>
<keyword evidence="4 9" id="KW-0547">Nucleotide-binding</keyword>
<feature type="binding site" evidence="9">
    <location>
        <position position="53"/>
    </location>
    <ligand>
        <name>ATP</name>
        <dbReference type="ChEBI" id="CHEBI:30616"/>
    </ligand>
</feature>
<dbReference type="Pfam" id="PF00069">
    <property type="entry name" value="Pkinase"/>
    <property type="match status" value="1"/>
</dbReference>
<evidence type="ECO:0000256" key="3">
    <source>
        <dbReference type="ARBA" id="ARBA00022679"/>
    </source>
</evidence>
<dbReference type="Proteomes" id="UP000219338">
    <property type="component" value="Unassembled WGS sequence"/>
</dbReference>
<accession>A0A284RLF3</accession>
<dbReference type="STRING" id="47428.A0A284RLF3"/>
<evidence type="ECO:0000256" key="8">
    <source>
        <dbReference type="ARBA" id="ARBA00048679"/>
    </source>
</evidence>